<sequence length="2276" mass="240733">MLRKGLIQLMATLLVALPLLGVFGKEAGAASSRIAVIKELSGDVKVQKAGGSKAFRAFAKLSLNQGDILTTGEESSATLQFSNGTSEDDQMTVAANTALTFSKLSNKKGSVTKVSMLKGTVWSDVKSIRNKDDEFQLETPTAVMGVRGTHFLSAVDPNTSATNLTVFAGVVRANVPQAGQLAIAGSSSGAVGGMMPAAPTGPNGPNGPNRPNGLGQTVLVYPSQQIYLPGTLPPAADLNGQVGIVDVGSLIGTAPPEVIQALVTHLSAIKEEQEEQKKKLQENPGAIASGLETLGQIAENIDSLLPSLIKEAVDQYKLEQWAAENAVQRTKNETGYTIGLDKTIGLDLEQQKRQEELKKQQAQEAKDAQQKQQDQQAELQRELGEQIKQLQEQMRQIQEANRRAQQAAQEAAEAELKKKLSDAEKAKFEQNKQQNEQGAGTATPAPSTSSGSSKSSNANLQSLDLSAGTLTPAFDAKTTSYSASVASEVFAVDVIPVAASNKATLTVNGSALSGGKASVPLAPGTTTAISVKVKAEDGSIKEYKIAVARAATPPSGTATLQSLTLSAGTLSPGFAPETTAYKASVPSATGSVTVKAAATDSNAAVRVNGEPLTADGRAVTLGYGANTVNVEVTAQDGTTKKTYTVEITRQLLNAVKIAFPSGSPLQIDFTSANPNTEFEVPAGSDSLDLTVPSGGPELTVVANGSPVTPEPVSAAGLKAMAAVALSAPSAWKYAIPLAPGSNEIKLTAVIEGVSKTYTILAIKPAMNVATLKSLSIDGTALSDFSPDKLEYELNVPNGKTSVGVAAVATVDGATVQGTGPVELSVGANTVTVTVTAKDGVTKKAYKLTINRAAPAASSEARLSGIRIDEEPIASFSPDHYHYSIEVENEKTSVAVAVTKIDSRAAEHVSGNTDLKVGSDNNIVIEVTAQDGVTKKTYTIQVTRLEPSVSNVAKLSALSVTSGELSPAFHPDTAEYAVNVANDVASIGVKPTSEAGGTIKVKDEAVENGQTVNVPLNVGVNPISILVTAQDGVTTKTYTVTVYRAEPSASSDATLSGIKLDGVDLEGFSAERLTYSYEVPYAKTSIEVAAAAADHNANVSVTGNSGFEVGSGNRIVIEVTAQDGVTKRTYEIVVTRAEQGSVEGHPEWLTGWSAITNTEQPMKLYRIDASNFSAKVDDMASSFDLTMDFDDTVITSVSLRYGEAVITYAPGETKTILFPETASNTTINLEFMKDSSVVGTARLTVLRGEPDPSSYTMDSVVFSRFVMPDYDYFLANPLSDSNEYFIRVQDAADWISAKLLDDGILAISRAGVPISDLSRIELSPGYNAFTVKVSDTSGQFSNTYKLFVYRGDSKVPGLGVTSLTADGEQANWNELLKGYQLFADDTSLRIKPSATAGTTVNVIGHGVADNGDGTYTVPLTEEMAYASIVTSAEGQRWAEPLFIHKNELPAFVTGWTVSDPNDPDNRFKKNMFGDYDGDKQYYVAASDTLAAVKVNLKLEEGVAATAYARGSGEAGEEYSPAIESDGSSTFELNLRTGYNSITFYLEKPLGGEGYDNGEFTLHVVRGEMSLRGIDAYPENGDSLTVTPIGSNSYFAKTESDKVNVYPDSYGSESAIFKFKLNGQPATSYIDLGAQPDGLQDVEITSYEMDGLVKGIYHLKIWKGATGPTGIKVNGWNVKIGDESADTVSPAGILADSVVVPAASTSVSIQPSSTQTIVAVYSEDRMIAASDGRYEIPLDDYDPTTSVQVVLQAADGKRYVYELRIVKETEAKLNSLSVFDSTGPHMLAMDSAPDRETDYVYVIAPMSGEIDVTAIPAGAGTVKIDGQLADSSSHFVTLPVNWSEPKIVPIVVTSISGGQKTYTLKLFPPAPDNEAELVSLVINGANVYPDADRNLIWNFEAGTPEANVNANITLNATNPGATATINGMTISKYISTQLTLTQTVDIPFQVKSADGTTLSDPYTLKFVKVLNSDAGIYNINVLVDNGAYAVVYDDTNGIYKLNGTALDGKVSQVRLLIDTNRSDATLTVNGGPYLTANNNRPRDQLALKGLEAGDNEFDLMVTASDGTTGHYTLMVAREPEFPELEIDGAPALYADGKLWFQPEAPEATEVHLSAFLDGSAALELLADYYEDSGDAIGSDFALPLAPGANTFWLKYTDSEGHSAKKELHIYNRSSSEVQAMTIATAGFEQAPDSSWHAYLSDLGKTAPTTLQVDVAIADNVSVSAYSLTGSSIDAVYSYLDDRTLELPIPDTESSTFIFLVDNNGTRIAYKVVITNMTV</sequence>
<gene>
    <name evidence="4" type="ORF">H7B90_32285</name>
</gene>
<comment type="caution">
    <text evidence="4">The sequence shown here is derived from an EMBL/GenBank/DDBJ whole genome shotgun (WGS) entry which is preliminary data.</text>
</comment>
<dbReference type="Gene3D" id="2.60.120.1440">
    <property type="match status" value="1"/>
</dbReference>
<feature type="region of interest" description="Disordered" evidence="1">
    <location>
        <begin position="398"/>
        <end position="459"/>
    </location>
</feature>
<evidence type="ECO:0000256" key="1">
    <source>
        <dbReference type="SAM" id="MobiDB-lite"/>
    </source>
</evidence>
<feature type="region of interest" description="Disordered" evidence="1">
    <location>
        <begin position="355"/>
        <end position="379"/>
    </location>
</feature>
<name>A0A841UAS6_9BACL</name>
<dbReference type="Pfam" id="PF12733">
    <property type="entry name" value="Cadherin-like"/>
    <property type="match status" value="7"/>
</dbReference>
<dbReference type="Pfam" id="PF04773">
    <property type="entry name" value="FecR"/>
    <property type="match status" value="1"/>
</dbReference>
<evidence type="ECO:0000313" key="5">
    <source>
        <dbReference type="Proteomes" id="UP000553776"/>
    </source>
</evidence>
<feature type="domain" description="FecR protein" evidence="2">
    <location>
        <begin position="68"/>
        <end position="172"/>
    </location>
</feature>
<organism evidence="4 5">
    <name type="scientific">Cohnella xylanilytica</name>
    <dbReference type="NCBI Taxonomy" id="557555"/>
    <lineage>
        <taxon>Bacteria</taxon>
        <taxon>Bacillati</taxon>
        <taxon>Bacillota</taxon>
        <taxon>Bacilli</taxon>
        <taxon>Bacillales</taxon>
        <taxon>Paenibacillaceae</taxon>
        <taxon>Cohnella</taxon>
    </lineage>
</organism>
<feature type="domain" description="Cadherin-like beta-sandwich-like" evidence="3">
    <location>
        <begin position="561"/>
        <end position="650"/>
    </location>
</feature>
<evidence type="ECO:0000259" key="2">
    <source>
        <dbReference type="Pfam" id="PF04773"/>
    </source>
</evidence>
<feature type="domain" description="Cadherin-like beta-sandwich-like" evidence="3">
    <location>
        <begin position="868"/>
        <end position="943"/>
    </location>
</feature>
<evidence type="ECO:0000259" key="3">
    <source>
        <dbReference type="Pfam" id="PF12733"/>
    </source>
</evidence>
<feature type="domain" description="Cadherin-like beta-sandwich-like" evidence="3">
    <location>
        <begin position="467"/>
        <end position="549"/>
    </location>
</feature>
<feature type="compositionally biased region" description="Basic and acidic residues" evidence="1">
    <location>
        <begin position="414"/>
        <end position="430"/>
    </location>
</feature>
<protein>
    <submittedName>
        <fullName evidence="4">Cadherin-like beta sandwich domain-containing protein</fullName>
    </submittedName>
</protein>
<evidence type="ECO:0000313" key="4">
    <source>
        <dbReference type="EMBL" id="MBB6696078.1"/>
    </source>
</evidence>
<keyword evidence="5" id="KW-1185">Reference proteome</keyword>
<feature type="compositionally biased region" description="Low complexity" evidence="1">
    <location>
        <begin position="438"/>
        <end position="456"/>
    </location>
</feature>
<proteinExistence type="predicted"/>
<dbReference type="InterPro" id="IPR006860">
    <property type="entry name" value="FecR"/>
</dbReference>
<feature type="compositionally biased region" description="Low complexity" evidence="1">
    <location>
        <begin position="398"/>
        <end position="411"/>
    </location>
</feature>
<feature type="domain" description="Cadherin-like beta-sandwich-like" evidence="3">
    <location>
        <begin position="2004"/>
        <end position="2076"/>
    </location>
</feature>
<dbReference type="InterPro" id="IPR025883">
    <property type="entry name" value="Cadherin-like_domain"/>
</dbReference>
<feature type="domain" description="Cadherin-like beta-sandwich-like" evidence="3">
    <location>
        <begin position="771"/>
        <end position="851"/>
    </location>
</feature>
<feature type="compositionally biased region" description="Basic and acidic residues" evidence="1">
    <location>
        <begin position="355"/>
        <end position="369"/>
    </location>
</feature>
<dbReference type="EMBL" id="JACJVR010000173">
    <property type="protein sequence ID" value="MBB6696078.1"/>
    <property type="molecule type" value="Genomic_DNA"/>
</dbReference>
<feature type="domain" description="Cadherin-like beta-sandwich-like" evidence="3">
    <location>
        <begin position="1064"/>
        <end position="1135"/>
    </location>
</feature>
<reference evidence="4 5" key="1">
    <citation type="submission" date="2020-08" db="EMBL/GenBank/DDBJ databases">
        <title>Cohnella phylogeny.</title>
        <authorList>
            <person name="Dunlap C."/>
        </authorList>
    </citation>
    <scope>NUCLEOTIDE SEQUENCE [LARGE SCALE GENOMIC DNA]</scope>
    <source>
        <strain evidence="4 5">DSM 25239</strain>
    </source>
</reference>
<dbReference type="PANTHER" id="PTHR38731">
    <property type="entry name" value="LIPL45-RELATED LIPOPROTEIN-RELATED"/>
    <property type="match status" value="1"/>
</dbReference>
<accession>A0A841UAS6</accession>
<feature type="domain" description="Cadherin-like beta-sandwich-like" evidence="3">
    <location>
        <begin position="954"/>
        <end position="1043"/>
    </location>
</feature>
<dbReference type="Proteomes" id="UP000553776">
    <property type="component" value="Unassembled WGS sequence"/>
</dbReference>
<dbReference type="RefSeq" id="WP_185140018.1">
    <property type="nucleotide sequence ID" value="NZ_JACJVR010000173.1"/>
</dbReference>